<dbReference type="InterPro" id="IPR002213">
    <property type="entry name" value="UDP_glucos_trans"/>
</dbReference>
<comment type="caution">
    <text evidence="4">The sequence shown here is derived from an EMBL/GenBank/DDBJ whole genome shotgun (WGS) entry which is preliminary data.</text>
</comment>
<evidence type="ECO:0000313" key="4">
    <source>
        <dbReference type="EMBL" id="TCK26151.1"/>
    </source>
</evidence>
<keyword evidence="5" id="KW-1185">Reference proteome</keyword>
<evidence type="ECO:0000259" key="3">
    <source>
        <dbReference type="Pfam" id="PF06722"/>
    </source>
</evidence>
<dbReference type="AlphaFoldDB" id="A0A4R1HXE2"/>
<feature type="domain" description="Erythromycin biosynthesis protein CIII-like C-terminal" evidence="3">
    <location>
        <begin position="248"/>
        <end position="368"/>
    </location>
</feature>
<dbReference type="InterPro" id="IPR006326">
    <property type="entry name" value="UDPGT_MGT-like"/>
</dbReference>
<organism evidence="4 5">
    <name type="scientific">Pseudonocardia endophytica</name>
    <dbReference type="NCBI Taxonomy" id="401976"/>
    <lineage>
        <taxon>Bacteria</taxon>
        <taxon>Bacillati</taxon>
        <taxon>Actinomycetota</taxon>
        <taxon>Actinomycetes</taxon>
        <taxon>Pseudonocardiales</taxon>
        <taxon>Pseudonocardiaceae</taxon>
        <taxon>Pseudonocardia</taxon>
    </lineage>
</organism>
<name>A0A4R1HXE2_PSEEN</name>
<dbReference type="GO" id="GO:0017000">
    <property type="term" value="P:antibiotic biosynthetic process"/>
    <property type="evidence" value="ECO:0007669"/>
    <property type="project" value="UniProtKB-ARBA"/>
</dbReference>
<evidence type="ECO:0000256" key="2">
    <source>
        <dbReference type="ARBA" id="ARBA00022679"/>
    </source>
</evidence>
<protein>
    <submittedName>
        <fullName evidence="4">MGT family glycosyltransferase</fullName>
    </submittedName>
</protein>
<accession>A0A4R1HXE2</accession>
<sequence length="387" mass="41208">MAHFLMSTIGAHGHVNPNLPVMTELVARGHRVGYTCPERFAPVVASSGATPLVVASDVPDESAGEQWPDAGVPAMRIFSDEARGVYPQITDALAGDPPDAVLYDGSGWAGQAFARVHGLPSLALYPHIVAWDGYEEDMAGAWSFLDEPDGVAWRREFDGWLDDVGAGVDSHAFLNHPSRCAVLIPEAMQPHADRVDRSVHTFVGPVLDHRPHQETWPATDRPLLLVTLGSAYTDRPEFFRAVVEAMREPGWEVVVAIGAHVDPDALGPVPEHVTIERWVPQFAVLSRASAFVTHAGMGGCGEGLFHGVPMIAVPQAVDQFGNADQLVALGVGERMDTAAVTPESLRAGVDRIASSPDVAAACAEQKERARAAGGARAAADLAEALLR</sequence>
<dbReference type="OrthoDB" id="6620093at2"/>
<dbReference type="CDD" id="cd03784">
    <property type="entry name" value="GT1_Gtf-like"/>
    <property type="match status" value="1"/>
</dbReference>
<dbReference type="InterPro" id="IPR010610">
    <property type="entry name" value="EryCIII-like_C"/>
</dbReference>
<dbReference type="FunFam" id="3.40.50.2000:FF:000072">
    <property type="entry name" value="Glycosyl transferase"/>
    <property type="match status" value="1"/>
</dbReference>
<dbReference type="RefSeq" id="WP_132422959.1">
    <property type="nucleotide sequence ID" value="NZ_SMFZ01000001.1"/>
</dbReference>
<proteinExistence type="inferred from homology"/>
<dbReference type="NCBIfam" id="TIGR01426">
    <property type="entry name" value="MGT"/>
    <property type="match status" value="1"/>
</dbReference>
<dbReference type="PANTHER" id="PTHR48050:SF13">
    <property type="entry name" value="STEROL 3-BETA-GLUCOSYLTRANSFERASE UGT80A2"/>
    <property type="match status" value="1"/>
</dbReference>
<dbReference type="Gene3D" id="3.40.50.2000">
    <property type="entry name" value="Glycogen Phosphorylase B"/>
    <property type="match status" value="2"/>
</dbReference>
<dbReference type="EMBL" id="SMFZ01000001">
    <property type="protein sequence ID" value="TCK26151.1"/>
    <property type="molecule type" value="Genomic_DNA"/>
</dbReference>
<reference evidence="4 5" key="1">
    <citation type="submission" date="2019-03" db="EMBL/GenBank/DDBJ databases">
        <title>Sequencing the genomes of 1000 actinobacteria strains.</title>
        <authorList>
            <person name="Klenk H.-P."/>
        </authorList>
    </citation>
    <scope>NUCLEOTIDE SEQUENCE [LARGE SCALE GENOMIC DNA]</scope>
    <source>
        <strain evidence="4 5">DSM 44969</strain>
    </source>
</reference>
<gene>
    <name evidence="4" type="ORF">EV378_1980</name>
</gene>
<dbReference type="PROSITE" id="PS00375">
    <property type="entry name" value="UDPGT"/>
    <property type="match status" value="1"/>
</dbReference>
<evidence type="ECO:0000313" key="5">
    <source>
        <dbReference type="Proteomes" id="UP000295560"/>
    </source>
</evidence>
<dbReference type="InterPro" id="IPR050426">
    <property type="entry name" value="Glycosyltransferase_28"/>
</dbReference>
<keyword evidence="2 4" id="KW-0808">Transferase</keyword>
<dbReference type="Pfam" id="PF06722">
    <property type="entry name" value="EryCIII-like_C"/>
    <property type="match status" value="1"/>
</dbReference>
<comment type="similarity">
    <text evidence="1">Belongs to the UDP-glycosyltransferase family.</text>
</comment>
<dbReference type="GO" id="GO:0008194">
    <property type="term" value="F:UDP-glycosyltransferase activity"/>
    <property type="evidence" value="ECO:0007669"/>
    <property type="project" value="InterPro"/>
</dbReference>
<dbReference type="PANTHER" id="PTHR48050">
    <property type="entry name" value="STEROL 3-BETA-GLUCOSYLTRANSFERASE"/>
    <property type="match status" value="1"/>
</dbReference>
<dbReference type="InterPro" id="IPR035595">
    <property type="entry name" value="UDP_glycos_trans_CS"/>
</dbReference>
<dbReference type="GO" id="GO:0016758">
    <property type="term" value="F:hexosyltransferase activity"/>
    <property type="evidence" value="ECO:0007669"/>
    <property type="project" value="InterPro"/>
</dbReference>
<dbReference type="Proteomes" id="UP000295560">
    <property type="component" value="Unassembled WGS sequence"/>
</dbReference>
<evidence type="ECO:0000256" key="1">
    <source>
        <dbReference type="ARBA" id="ARBA00009995"/>
    </source>
</evidence>
<dbReference type="SUPFAM" id="SSF53756">
    <property type="entry name" value="UDP-Glycosyltransferase/glycogen phosphorylase"/>
    <property type="match status" value="1"/>
</dbReference>